<dbReference type="CDD" id="cd06257">
    <property type="entry name" value="DnaJ"/>
    <property type="match status" value="1"/>
</dbReference>
<feature type="transmembrane region" description="Helical" evidence="1">
    <location>
        <begin position="133"/>
        <end position="154"/>
    </location>
</feature>
<keyword evidence="1" id="KW-0472">Membrane</keyword>
<feature type="transmembrane region" description="Helical" evidence="1">
    <location>
        <begin position="108"/>
        <end position="127"/>
    </location>
</feature>
<dbReference type="SUPFAM" id="SSF46565">
    <property type="entry name" value="Chaperone J-domain"/>
    <property type="match status" value="1"/>
</dbReference>
<dbReference type="InterPro" id="IPR036869">
    <property type="entry name" value="J_dom_sf"/>
</dbReference>
<keyword evidence="1" id="KW-1133">Transmembrane helix</keyword>
<evidence type="ECO:0000259" key="2">
    <source>
        <dbReference type="PROSITE" id="PS50076"/>
    </source>
</evidence>
<dbReference type="PRINTS" id="PR00625">
    <property type="entry name" value="JDOMAIN"/>
</dbReference>
<dbReference type="Gene3D" id="1.10.287.110">
    <property type="entry name" value="DnaJ domain"/>
    <property type="match status" value="1"/>
</dbReference>
<dbReference type="GO" id="GO:0005737">
    <property type="term" value="C:cytoplasm"/>
    <property type="evidence" value="ECO:0007669"/>
    <property type="project" value="TreeGrafter"/>
</dbReference>
<name>H5SFV3_9BACT</name>
<dbReference type="AlphaFoldDB" id="H5SFV3"/>
<reference evidence="3" key="1">
    <citation type="journal article" date="2005" name="Environ. Microbiol.">
        <title>Genetic and functional properties of uncultivated thermophilic crenarchaeotes from a subsurface gold mine as revealed by analysis of genome fragments.</title>
        <authorList>
            <person name="Nunoura T."/>
            <person name="Hirayama H."/>
            <person name="Takami H."/>
            <person name="Oida H."/>
            <person name="Nishi S."/>
            <person name="Shimamura S."/>
            <person name="Suzuki Y."/>
            <person name="Inagaki F."/>
            <person name="Takai K."/>
            <person name="Nealson K.H."/>
            <person name="Horikoshi K."/>
        </authorList>
    </citation>
    <scope>NUCLEOTIDE SEQUENCE</scope>
</reference>
<dbReference type="EMBL" id="AP011707">
    <property type="protein sequence ID" value="BAL55039.1"/>
    <property type="molecule type" value="Genomic_DNA"/>
</dbReference>
<gene>
    <name evidence="3" type="ORF">HGMM_F22D11C16</name>
</gene>
<accession>H5SFV3</accession>
<dbReference type="Pfam" id="PF00226">
    <property type="entry name" value="DnaJ"/>
    <property type="match status" value="1"/>
</dbReference>
<evidence type="ECO:0000256" key="1">
    <source>
        <dbReference type="SAM" id="Phobius"/>
    </source>
</evidence>
<proteinExistence type="predicted"/>
<sequence length="253" mass="28712">MADFYRLLGVSRQASEREIKAAYRRLAKLYHPDVNPSPTAAEDFARITEAYKVLSSRRLRALYDRGLLADYEEYVRQRERAAVLQKRVKVIIEELLRREQEETTIRQMAVMLTVSLFASAFLVALFRPPIFETLGVVGKAICLGLFGLGMWELVRDVMACMDYYAYPDDITPSLLRLEEERAGKPFSRTAALAFLVGGYLLALLFGSLVRYALLGINGRLLLSYGLINVLLLPPIAVLIIMRLRALNERFSAQ</sequence>
<reference evidence="3" key="2">
    <citation type="journal article" date="2012" name="PLoS ONE">
        <title>A Deeply Branching Thermophilic Bacterium with an Ancient Acetyl-CoA Pathway Dominates a Subsurface Ecosystem.</title>
        <authorList>
            <person name="Takami H."/>
            <person name="Noguchi H."/>
            <person name="Takaki Y."/>
            <person name="Uchiyama I."/>
            <person name="Toyoda A."/>
            <person name="Nishi S."/>
            <person name="Chee G.-J."/>
            <person name="Arai W."/>
            <person name="Nunoura T."/>
            <person name="Itoh T."/>
            <person name="Hattori M."/>
            <person name="Takai K."/>
        </authorList>
    </citation>
    <scope>NUCLEOTIDE SEQUENCE</scope>
</reference>
<organism evidence="3">
    <name type="scientific">uncultured Acidobacteriota bacterium</name>
    <dbReference type="NCBI Taxonomy" id="171953"/>
    <lineage>
        <taxon>Bacteria</taxon>
        <taxon>Pseudomonadati</taxon>
        <taxon>Acidobacteriota</taxon>
        <taxon>environmental samples</taxon>
    </lineage>
</organism>
<evidence type="ECO:0000313" key="3">
    <source>
        <dbReference type="EMBL" id="BAL55039.1"/>
    </source>
</evidence>
<dbReference type="InterPro" id="IPR001623">
    <property type="entry name" value="DnaJ_domain"/>
</dbReference>
<dbReference type="GO" id="GO:0003677">
    <property type="term" value="F:DNA binding"/>
    <property type="evidence" value="ECO:0007669"/>
    <property type="project" value="UniProtKB-KW"/>
</dbReference>
<keyword evidence="3" id="KW-0238">DNA-binding</keyword>
<protein>
    <submittedName>
        <fullName evidence="3">Curved DNA-binding protein</fullName>
    </submittedName>
</protein>
<dbReference type="GO" id="GO:0051082">
    <property type="term" value="F:unfolded protein binding"/>
    <property type="evidence" value="ECO:0007669"/>
    <property type="project" value="TreeGrafter"/>
</dbReference>
<feature type="domain" description="J" evidence="2">
    <location>
        <begin position="3"/>
        <end position="67"/>
    </location>
</feature>
<keyword evidence="1" id="KW-0812">Transmembrane</keyword>
<dbReference type="PANTHER" id="PTHR43096:SF10">
    <property type="entry name" value="CHAPERONE PROTEIN DNAJ A6, CHLOROPLASTIC"/>
    <property type="match status" value="1"/>
</dbReference>
<dbReference type="PANTHER" id="PTHR43096">
    <property type="entry name" value="DNAJ HOMOLOG 1, MITOCHONDRIAL-RELATED"/>
    <property type="match status" value="1"/>
</dbReference>
<feature type="transmembrane region" description="Helical" evidence="1">
    <location>
        <begin position="221"/>
        <end position="241"/>
    </location>
</feature>
<dbReference type="GO" id="GO:0042026">
    <property type="term" value="P:protein refolding"/>
    <property type="evidence" value="ECO:0007669"/>
    <property type="project" value="TreeGrafter"/>
</dbReference>
<dbReference type="PROSITE" id="PS50076">
    <property type="entry name" value="DNAJ_2"/>
    <property type="match status" value="1"/>
</dbReference>
<dbReference type="SMART" id="SM00271">
    <property type="entry name" value="DnaJ"/>
    <property type="match status" value="1"/>
</dbReference>
<feature type="transmembrane region" description="Helical" evidence="1">
    <location>
        <begin position="190"/>
        <end position="209"/>
    </location>
</feature>